<dbReference type="KEGG" id="cmh:VO01_11900"/>
<evidence type="ECO:0000313" key="2">
    <source>
        <dbReference type="EMBL" id="AJW79734.1"/>
    </source>
</evidence>
<name>A0A0D5CKB3_9MICO</name>
<feature type="transmembrane region" description="Helical" evidence="1">
    <location>
        <begin position="30"/>
        <end position="47"/>
    </location>
</feature>
<keyword evidence="1" id="KW-0472">Membrane</keyword>
<proteinExistence type="predicted"/>
<evidence type="ECO:0000313" key="4">
    <source>
        <dbReference type="Proteomes" id="UP000032604"/>
    </source>
</evidence>
<protein>
    <submittedName>
        <fullName evidence="2">Uncharacterized protein</fullName>
    </submittedName>
</protein>
<feature type="transmembrane region" description="Helical" evidence="1">
    <location>
        <begin position="78"/>
        <end position="95"/>
    </location>
</feature>
<feature type="transmembrane region" description="Helical" evidence="1">
    <location>
        <begin position="5"/>
        <end position="24"/>
    </location>
</feature>
<feature type="transmembrane region" description="Helical" evidence="1">
    <location>
        <begin position="101"/>
        <end position="122"/>
    </location>
</feature>
<dbReference type="RefSeq" id="WP_045529223.1">
    <property type="nucleotide sequence ID" value="NZ_CP011043.1"/>
</dbReference>
<reference evidence="2 4" key="1">
    <citation type="journal article" date="2015" name="Genome Announc.">
        <title>Complete Genome Sequence of Clavibacter michiganensis subsp. insidiosus R1-1 Using PacBio Single-Molecule Real-Time Technology.</title>
        <authorList>
            <person name="Lu Y."/>
            <person name="Samac D.A."/>
            <person name="Glazebrook J."/>
            <person name="Ishimaru C.A."/>
        </authorList>
    </citation>
    <scope>NUCLEOTIDE SEQUENCE [LARGE SCALE GENOMIC DNA]</scope>
    <source>
        <strain evidence="2 4">R1-1</strain>
    </source>
</reference>
<dbReference type="Proteomes" id="UP000266634">
    <property type="component" value="Unassembled WGS sequence"/>
</dbReference>
<accession>A0A0D5CKB3</accession>
<keyword evidence="1" id="KW-0812">Transmembrane</keyword>
<dbReference type="AlphaFoldDB" id="A0A0D5CKB3"/>
<evidence type="ECO:0000256" key="1">
    <source>
        <dbReference type="SAM" id="Phobius"/>
    </source>
</evidence>
<evidence type="ECO:0000313" key="3">
    <source>
        <dbReference type="EMBL" id="RIJ44352.1"/>
    </source>
</evidence>
<dbReference type="EMBL" id="CP011043">
    <property type="protein sequence ID" value="AJW79734.1"/>
    <property type="molecule type" value="Genomic_DNA"/>
</dbReference>
<gene>
    <name evidence="3" type="ORF">DZF93_03150</name>
    <name evidence="2" type="ORF">VO01_11900</name>
</gene>
<dbReference type="EMBL" id="QWEA01000062">
    <property type="protein sequence ID" value="RIJ44352.1"/>
    <property type="molecule type" value="Genomic_DNA"/>
</dbReference>
<evidence type="ECO:0000313" key="5">
    <source>
        <dbReference type="Proteomes" id="UP000266634"/>
    </source>
</evidence>
<organism evidence="2 4">
    <name type="scientific">Clavibacter michiganensis subsp. insidiosus</name>
    <dbReference type="NCBI Taxonomy" id="33014"/>
    <lineage>
        <taxon>Bacteria</taxon>
        <taxon>Bacillati</taxon>
        <taxon>Actinomycetota</taxon>
        <taxon>Actinomycetes</taxon>
        <taxon>Micrococcales</taxon>
        <taxon>Microbacteriaceae</taxon>
        <taxon>Clavibacter</taxon>
    </lineage>
</organism>
<reference evidence="3 5" key="2">
    <citation type="submission" date="2018-08" db="EMBL/GenBank/DDBJ databases">
        <title>Genome Sequence of Clavibacter michiganensis Subspecies type strains, and the Atypical Peach-Colored Strains Isolated from Tomato.</title>
        <authorList>
            <person name="Osdaghi E."/>
            <person name="Portier P."/>
            <person name="Briand M."/>
            <person name="Jacques M.-A."/>
        </authorList>
    </citation>
    <scope>NUCLEOTIDE SEQUENCE [LARGE SCALE GENOMIC DNA]</scope>
    <source>
        <strain evidence="3 5">CFBP 6488</strain>
    </source>
</reference>
<dbReference type="PATRIC" id="fig|33014.5.peg.2455"/>
<keyword evidence="1" id="KW-1133">Transmembrane helix</keyword>
<dbReference type="HOGENOM" id="CLU_1934327_0_0_11"/>
<dbReference type="Proteomes" id="UP000032604">
    <property type="component" value="Chromosome"/>
</dbReference>
<sequence length="130" mass="13955">MSKEAFAWFTAFVIVGAYAVWSSVHDNVDVAPALVAGWGILVVGRMARIFKVRRDRTTGAGEEDSLERQVLTEAQAGAFRDLLVALPLALLLGVVSPRASLAVVAIVLLVLVLIDCACRYFVGVRRAASL</sequence>